<feature type="transmembrane region" description="Helical" evidence="11">
    <location>
        <begin position="291"/>
        <end position="311"/>
    </location>
</feature>
<protein>
    <submittedName>
        <fullName evidence="14">Multidrug resistance-associated protein 4-like protein</fullName>
    </submittedName>
</protein>
<keyword evidence="9 11" id="KW-0472">Membrane</keyword>
<evidence type="ECO:0000256" key="10">
    <source>
        <dbReference type="SAM" id="MobiDB-lite"/>
    </source>
</evidence>
<dbReference type="Pfam" id="PF00664">
    <property type="entry name" value="ABC_membrane"/>
    <property type="match status" value="3"/>
</dbReference>
<accession>A0A0J7L225</accession>
<dbReference type="SMART" id="SM00382">
    <property type="entry name" value="AAA"/>
    <property type="match status" value="3"/>
</dbReference>
<dbReference type="GO" id="GO:0016887">
    <property type="term" value="F:ATP hydrolysis activity"/>
    <property type="evidence" value="ECO:0007669"/>
    <property type="project" value="InterPro"/>
</dbReference>
<feature type="transmembrane region" description="Helical" evidence="11">
    <location>
        <begin position="1420"/>
        <end position="1442"/>
    </location>
</feature>
<evidence type="ECO:0000256" key="6">
    <source>
        <dbReference type="ARBA" id="ARBA00022741"/>
    </source>
</evidence>
<evidence type="ECO:0000256" key="11">
    <source>
        <dbReference type="SAM" id="Phobius"/>
    </source>
</evidence>
<evidence type="ECO:0000256" key="4">
    <source>
        <dbReference type="ARBA" id="ARBA00022692"/>
    </source>
</evidence>
<dbReference type="STRING" id="67767.A0A0J7L225"/>
<dbReference type="Proteomes" id="UP000036403">
    <property type="component" value="Unassembled WGS sequence"/>
</dbReference>
<comment type="subcellular location">
    <subcellularLocation>
        <location evidence="1">Membrane</location>
        <topology evidence="1">Multi-pass membrane protein</topology>
    </subcellularLocation>
</comment>
<dbReference type="InterPro" id="IPR027417">
    <property type="entry name" value="P-loop_NTPase"/>
</dbReference>
<dbReference type="SUPFAM" id="SSF52540">
    <property type="entry name" value="P-loop containing nucleoside triphosphate hydrolases"/>
    <property type="match status" value="3"/>
</dbReference>
<gene>
    <name evidence="14" type="ORF">RF55_2964</name>
</gene>
<feature type="domain" description="ABC transmembrane type-1" evidence="13">
    <location>
        <begin position="47"/>
        <end position="306"/>
    </location>
</feature>
<keyword evidence="8 11" id="KW-1133">Transmembrane helix</keyword>
<evidence type="ECO:0000259" key="13">
    <source>
        <dbReference type="PROSITE" id="PS50929"/>
    </source>
</evidence>
<feature type="compositionally biased region" description="Acidic residues" evidence="10">
    <location>
        <begin position="662"/>
        <end position="673"/>
    </location>
</feature>
<dbReference type="InterPro" id="IPR044746">
    <property type="entry name" value="ABCC_6TM_D1"/>
</dbReference>
<evidence type="ECO:0000256" key="7">
    <source>
        <dbReference type="ARBA" id="ARBA00022840"/>
    </source>
</evidence>
<dbReference type="InterPro" id="IPR003439">
    <property type="entry name" value="ABC_transporter-like_ATP-bd"/>
</dbReference>
<keyword evidence="4 11" id="KW-0812">Transmembrane</keyword>
<keyword evidence="5" id="KW-0677">Repeat</keyword>
<dbReference type="PROSITE" id="PS50929">
    <property type="entry name" value="ABC_TM1F"/>
    <property type="match status" value="3"/>
</dbReference>
<keyword evidence="7" id="KW-0067">ATP-binding</keyword>
<dbReference type="Gene3D" id="3.40.50.300">
    <property type="entry name" value="P-loop containing nucleotide triphosphate hydrolases"/>
    <property type="match status" value="3"/>
</dbReference>
<dbReference type="InterPro" id="IPR011527">
    <property type="entry name" value="ABC1_TM_dom"/>
</dbReference>
<feature type="transmembrane region" description="Helical" evidence="11">
    <location>
        <begin position="777"/>
        <end position="799"/>
    </location>
</feature>
<dbReference type="CDD" id="cd03244">
    <property type="entry name" value="ABCC_MRP_domain2"/>
    <property type="match status" value="1"/>
</dbReference>
<keyword evidence="6" id="KW-0547">Nucleotide-binding</keyword>
<dbReference type="InterPro" id="IPR036640">
    <property type="entry name" value="ABC1_TM_sf"/>
</dbReference>
<name>A0A0J7L225_LASNI</name>
<keyword evidence="3" id="KW-0813">Transport</keyword>
<comment type="similarity">
    <text evidence="2">Belongs to the ABC transporter superfamily. ABCC family. Conjugate transporter (TC 3.A.1.208) subfamily.</text>
</comment>
<dbReference type="OrthoDB" id="6500128at2759"/>
<feature type="compositionally biased region" description="Polar residues" evidence="10">
    <location>
        <begin position="646"/>
        <end position="661"/>
    </location>
</feature>
<evidence type="ECO:0000313" key="14">
    <source>
        <dbReference type="EMBL" id="KMQ96736.1"/>
    </source>
</evidence>
<evidence type="ECO:0000256" key="8">
    <source>
        <dbReference type="ARBA" id="ARBA00022989"/>
    </source>
</evidence>
<dbReference type="PROSITE" id="PS00211">
    <property type="entry name" value="ABC_TRANSPORTER_1"/>
    <property type="match status" value="2"/>
</dbReference>
<feature type="transmembrane region" description="Helical" evidence="11">
    <location>
        <begin position="144"/>
        <end position="166"/>
    </location>
</feature>
<feature type="transmembrane region" description="Helical" evidence="11">
    <location>
        <begin position="1391"/>
        <end position="1414"/>
    </location>
</feature>
<organism evidence="14 15">
    <name type="scientific">Lasius niger</name>
    <name type="common">Black garden ant</name>
    <dbReference type="NCBI Taxonomy" id="67767"/>
    <lineage>
        <taxon>Eukaryota</taxon>
        <taxon>Metazoa</taxon>
        <taxon>Ecdysozoa</taxon>
        <taxon>Arthropoda</taxon>
        <taxon>Hexapoda</taxon>
        <taxon>Insecta</taxon>
        <taxon>Pterygota</taxon>
        <taxon>Neoptera</taxon>
        <taxon>Endopterygota</taxon>
        <taxon>Hymenoptera</taxon>
        <taxon>Apocrita</taxon>
        <taxon>Aculeata</taxon>
        <taxon>Formicoidea</taxon>
        <taxon>Formicidae</taxon>
        <taxon>Formicinae</taxon>
        <taxon>Lasius</taxon>
        <taxon>Lasius</taxon>
    </lineage>
</organism>
<dbReference type="PaxDb" id="67767-A0A0J7L225"/>
<dbReference type="Gene3D" id="1.20.1560.10">
    <property type="entry name" value="ABC transporter type 1, transmembrane domain"/>
    <property type="match status" value="3"/>
</dbReference>
<dbReference type="PROSITE" id="PS50893">
    <property type="entry name" value="ABC_TRANSPORTER_2"/>
    <property type="match status" value="2"/>
</dbReference>
<evidence type="ECO:0000313" key="15">
    <source>
        <dbReference type="Proteomes" id="UP000036403"/>
    </source>
</evidence>
<evidence type="ECO:0000256" key="3">
    <source>
        <dbReference type="ARBA" id="ARBA00022448"/>
    </source>
</evidence>
<dbReference type="FunFam" id="3.40.50.300:FF:000163">
    <property type="entry name" value="Multidrug resistance-associated protein member 4"/>
    <property type="match status" value="1"/>
</dbReference>
<dbReference type="CDD" id="cd18579">
    <property type="entry name" value="ABC_6TM_ABCC_D1"/>
    <property type="match status" value="1"/>
</dbReference>
<comment type="caution">
    <text evidence="14">The sequence shown here is derived from an EMBL/GenBank/DDBJ whole genome shotgun (WGS) entry which is preliminary data.</text>
</comment>
<feature type="transmembrane region" description="Helical" evidence="11">
    <location>
        <begin position="701"/>
        <end position="721"/>
    </location>
</feature>
<dbReference type="InterPro" id="IPR017871">
    <property type="entry name" value="ABC_transporter-like_CS"/>
</dbReference>
<feature type="region of interest" description="Disordered" evidence="10">
    <location>
        <begin position="646"/>
        <end position="680"/>
    </location>
</feature>
<evidence type="ECO:0000256" key="5">
    <source>
        <dbReference type="ARBA" id="ARBA00022737"/>
    </source>
</evidence>
<feature type="transmembrane region" description="Helical" evidence="11">
    <location>
        <begin position="866"/>
        <end position="890"/>
    </location>
</feature>
<reference evidence="14 15" key="1">
    <citation type="submission" date="2015-04" db="EMBL/GenBank/DDBJ databases">
        <title>Lasius niger genome sequencing.</title>
        <authorList>
            <person name="Konorov E.A."/>
            <person name="Nikitin M.A."/>
            <person name="Kirill M.V."/>
            <person name="Chang P."/>
        </authorList>
    </citation>
    <scope>NUCLEOTIDE SEQUENCE [LARGE SCALE GENOMIC DNA]</scope>
    <source>
        <tissue evidence="14">Whole</tissue>
    </source>
</reference>
<dbReference type="PANTHER" id="PTHR24223:SF456">
    <property type="entry name" value="MULTIDRUG RESISTANCE-ASSOCIATED PROTEIN LETHAL(2)03659"/>
    <property type="match status" value="1"/>
</dbReference>
<evidence type="ECO:0000256" key="2">
    <source>
        <dbReference type="ARBA" id="ARBA00009726"/>
    </source>
</evidence>
<evidence type="ECO:0000256" key="9">
    <source>
        <dbReference type="ARBA" id="ARBA00023136"/>
    </source>
</evidence>
<dbReference type="GO" id="GO:0005524">
    <property type="term" value="F:ATP binding"/>
    <property type="evidence" value="ECO:0007669"/>
    <property type="project" value="UniProtKB-KW"/>
</dbReference>
<sequence length="1651" mass="186207">METQSEFAEDHFSHILVGVLRARNGSDIQRVCDKRILKDLTCEIRRLGTPLLLGGLLRYFRKDSVESYENALWYAAGICLATGMNVISGNQAIFGAFHVGAKVRVAVCSVVYRKALRLSKTALGETAPGKVVNLVANDVNRFDLVSIFIHYMWSAPLSALIVAYILYQEVGYPGLIGIAAIFVVVPIQSYTGKLSSKFRLQTAIKTDERVRLMDEIISGVQVIKMYAWEKPFCAMVELARKLELRVVTKSSYIRGIYMTFNLFTTRMALYCTLVTMLMFGNELTADKVFVVSSYFNILAQTMTGMFVRGFAELAECMVAIRRLQGFLVFDEFQGSNISKTSSDYPGLCSNYKQTADYKQDLPFIDDDVAEDYQNLDENNDYKKQNGLMIVASDLLKNTVDLIEEKKRLSSYNDENCAIDMINVTAKWEAKQSQNTLEDLNLEIEKGKLYAVIGMVGSGKSSLLSAILGEISLTEGHIKVNGTVSYAGQEAWVFGATVRRNILFGQPYERHRYQKVVKACALLRDFKQFPQGDQTIVGERGSSLSGGQKARINLARALYRQSDIYLLDDPLSARYLAGKTRILATHQLQYIKGVDAIILLEQGRIKYFSHYQDLLEYRPEYGILLAEENEIDDSSLEKSMNIRRKFSSASNRSRTPEASSGGTDDEEEDEDEEQLNNGLEGTSRGVVKGSIFIKFFQTGANLYMASIVLLLFIITQSIVSFYDYFVPLLVNVVETQKYLAKIHSLNQTDDIYENITTNRSDIIPYDEEEEMSTVMTYIYIYTGIVLGIFVIGITRSLVFYKTCMTCSQRLHDMMFSALIRTGMRFFDTNPSGRILNRFSKDMGTIDELLPKACLDAGQMNMMMFGSLIVTCIVNPIFLVPIVFISIIFYWIRKVYLKTTFSGGEVGLAITQIMGMTGIIQWGMRQSAEVTNQMMAVERVLEYIQLAAEPNLRDRGTYLKKKDKENLTLPDNAPKGWPADGCVIFKNVYMRYADEEPPVLKGLNMIIYSGEKVGIVGRTGAGKSSLIAALFRLAKVEGLIEIDGTNTGLIALEDLRRKISIIPQDPVLFSGTLRRNLDPFDEFPDKDLWEALEEVELKDAVGINGNGLESRVFDRGSNYSVGQRQLVCLARAILRNNRILMLDEATANVDPQTDALIQRTIRKKFATCTMLTVAHRLNTIMDSDKVLVMDKGRMAEYDHPHILLQNRYSQFTSLVRETGPGMYDQLVKVAKQSYWYRELEKLKKLEYTMGKDGQKVPLKRNARPRLYKALFRAFWLPYAIVGIYLFVQMCILRVLIPILQGWIISYFSNEPKATDQKNVTMIYIACLVICTFISALVTNHTTIMLQQIGMRLRVACSSLVYRKTLRLSQTSLSQTGAGQIVNLLSNDVNRFDLLTLFLNYIWIMPIQIVIVGYIMWQKIGVSVFVGIGLLLIISLPIQGTFSLLSRDIRAKIAPLTDRRVQLMNELIAGIQDLLLMDEVNMERFKETPQLRSKDENLNKATAMDNQVEIFNNKTSEQESYPDRPVCVKLHRVSANWINGQLPPTLCNVSTIIEPGELCALVGSVGSGKSSVLQLLLKELNPGAGSVTFTHDSSTNVFHGKMLSGYLTDNPNLRISYASQEPWLFGGTVRDNILFGQPFNRVRYTEVVAEVQRI</sequence>
<dbReference type="PANTHER" id="PTHR24223">
    <property type="entry name" value="ATP-BINDING CASSETTE SUB-FAMILY C"/>
    <property type="match status" value="1"/>
</dbReference>
<evidence type="ECO:0000259" key="12">
    <source>
        <dbReference type="PROSITE" id="PS50893"/>
    </source>
</evidence>
<keyword evidence="15" id="KW-1185">Reference proteome</keyword>
<dbReference type="Pfam" id="PF00005">
    <property type="entry name" value="ABC_tran"/>
    <property type="match status" value="3"/>
</dbReference>
<dbReference type="CDD" id="cd03250">
    <property type="entry name" value="ABCC_MRP_domain1"/>
    <property type="match status" value="1"/>
</dbReference>
<dbReference type="FunFam" id="1.20.1560.10:FF:000026">
    <property type="entry name" value="Multidrug resistance-associated protein lethal(2)03659"/>
    <property type="match status" value="1"/>
</dbReference>
<dbReference type="GO" id="GO:0016020">
    <property type="term" value="C:membrane"/>
    <property type="evidence" value="ECO:0007669"/>
    <property type="project" value="UniProtKB-SubCell"/>
</dbReference>
<dbReference type="FunFam" id="3.40.50.300:FF:000973">
    <property type="entry name" value="Multidrug resistance-associated protein 4"/>
    <property type="match status" value="1"/>
</dbReference>
<feature type="domain" description="ABC transporter" evidence="12">
    <location>
        <begin position="981"/>
        <end position="1214"/>
    </location>
</feature>
<feature type="transmembrane region" description="Helical" evidence="11">
    <location>
        <begin position="1271"/>
        <end position="1297"/>
    </location>
</feature>
<feature type="domain" description="ABC transmembrane type-1" evidence="13">
    <location>
        <begin position="1289"/>
        <end position="1471"/>
    </location>
</feature>
<proteinExistence type="inferred from homology"/>
<feature type="transmembrane region" description="Helical" evidence="11">
    <location>
        <begin position="1317"/>
        <end position="1335"/>
    </location>
</feature>
<feature type="domain" description="ABC transporter" evidence="12">
    <location>
        <begin position="418"/>
        <end position="626"/>
    </location>
</feature>
<feature type="transmembrane region" description="Helical" evidence="11">
    <location>
        <begin position="172"/>
        <end position="191"/>
    </location>
</feature>
<evidence type="ECO:0000256" key="1">
    <source>
        <dbReference type="ARBA" id="ARBA00004141"/>
    </source>
</evidence>
<dbReference type="GO" id="GO:0140359">
    <property type="term" value="F:ABC-type transporter activity"/>
    <property type="evidence" value="ECO:0007669"/>
    <property type="project" value="InterPro"/>
</dbReference>
<feature type="transmembrane region" description="Helical" evidence="11">
    <location>
        <begin position="255"/>
        <end position="279"/>
    </location>
</feature>
<dbReference type="SUPFAM" id="SSF90123">
    <property type="entry name" value="ABC transporter transmembrane region"/>
    <property type="match status" value="3"/>
</dbReference>
<dbReference type="EMBL" id="LBMM01001197">
    <property type="protein sequence ID" value="KMQ96736.1"/>
    <property type="molecule type" value="Genomic_DNA"/>
</dbReference>
<dbReference type="InterPro" id="IPR003593">
    <property type="entry name" value="AAA+_ATPase"/>
</dbReference>
<feature type="domain" description="ABC transmembrane type-1" evidence="13">
    <location>
        <begin position="706"/>
        <end position="896"/>
    </location>
</feature>
<dbReference type="InterPro" id="IPR050173">
    <property type="entry name" value="ABC_transporter_C-like"/>
</dbReference>